<comment type="caution">
    <text evidence="4">The sequence shown here is derived from an EMBL/GenBank/DDBJ whole genome shotgun (WGS) entry which is preliminary data.</text>
</comment>
<evidence type="ECO:0000313" key="4">
    <source>
        <dbReference type="EMBL" id="CAF3824648.1"/>
    </source>
</evidence>
<evidence type="ECO:0000313" key="6">
    <source>
        <dbReference type="Proteomes" id="UP000663866"/>
    </source>
</evidence>
<dbReference type="EMBL" id="CAJNRF010012247">
    <property type="protein sequence ID" value="CAF2138860.1"/>
    <property type="molecule type" value="Genomic_DNA"/>
</dbReference>
<dbReference type="Proteomes" id="UP000663842">
    <property type="component" value="Unassembled WGS sequence"/>
</dbReference>
<dbReference type="Proteomes" id="UP000663887">
    <property type="component" value="Unassembled WGS sequence"/>
</dbReference>
<evidence type="ECO:0000313" key="5">
    <source>
        <dbReference type="Proteomes" id="UP000663842"/>
    </source>
</evidence>
<dbReference type="Proteomes" id="UP000663856">
    <property type="component" value="Unassembled WGS sequence"/>
</dbReference>
<sequence length="178" mass="20106">MAKNRSKFQTELNSPIHLPISTLPQYLYNYQTNFLKNSGPPYQGQLIGLNSVNLGNAYQGVGVGSNYNSFIPLQNRPNSGAILPITYNTDFHTNKNLMNLQQQQQQQLPNKNYFYNSNNNAWQKLNANNPYNKPGNRYSPGSQGWYATGGNYLKNNEQSIATYPSLLMISILILAFCK</sequence>
<proteinExistence type="predicted"/>
<name>A0A819CRT9_9BILA</name>
<gene>
    <name evidence="3" type="ORF">OVN521_LOCUS3012</name>
    <name evidence="4" type="ORF">UXM345_LOCUS6212</name>
    <name evidence="2" type="ORF">WKI299_LOCUS27907</name>
    <name evidence="1" type="ORF">XDN619_LOCUS5214</name>
</gene>
<dbReference type="EMBL" id="CAJOBF010000485">
    <property type="protein sequence ID" value="CAF3824648.1"/>
    <property type="molecule type" value="Genomic_DNA"/>
</dbReference>
<dbReference type="Proteomes" id="UP000663866">
    <property type="component" value="Unassembled WGS sequence"/>
</dbReference>
<dbReference type="EMBL" id="CAJOBG010000251">
    <property type="protein sequence ID" value="CAF3785539.1"/>
    <property type="molecule type" value="Genomic_DNA"/>
</dbReference>
<reference evidence="4" key="1">
    <citation type="submission" date="2021-02" db="EMBL/GenBank/DDBJ databases">
        <authorList>
            <person name="Nowell W R."/>
        </authorList>
    </citation>
    <scope>NUCLEOTIDE SEQUENCE</scope>
</reference>
<keyword evidence="6" id="KW-1185">Reference proteome</keyword>
<accession>A0A819CRT9</accession>
<protein>
    <submittedName>
        <fullName evidence="4">Uncharacterized protein</fullName>
    </submittedName>
</protein>
<evidence type="ECO:0000313" key="2">
    <source>
        <dbReference type="EMBL" id="CAF2138860.1"/>
    </source>
</evidence>
<dbReference type="AlphaFoldDB" id="A0A819CRT9"/>
<evidence type="ECO:0000313" key="1">
    <source>
        <dbReference type="EMBL" id="CAF2032322.1"/>
    </source>
</evidence>
<organism evidence="4 5">
    <name type="scientific">Rotaria magnacalcarata</name>
    <dbReference type="NCBI Taxonomy" id="392030"/>
    <lineage>
        <taxon>Eukaryota</taxon>
        <taxon>Metazoa</taxon>
        <taxon>Spiralia</taxon>
        <taxon>Gnathifera</taxon>
        <taxon>Rotifera</taxon>
        <taxon>Eurotatoria</taxon>
        <taxon>Bdelloidea</taxon>
        <taxon>Philodinida</taxon>
        <taxon>Philodinidae</taxon>
        <taxon>Rotaria</taxon>
    </lineage>
</organism>
<evidence type="ECO:0000313" key="3">
    <source>
        <dbReference type="EMBL" id="CAF3785539.1"/>
    </source>
</evidence>
<dbReference type="EMBL" id="CAJNRG010001310">
    <property type="protein sequence ID" value="CAF2032322.1"/>
    <property type="molecule type" value="Genomic_DNA"/>
</dbReference>